<accession>A0AAD5U144</accession>
<dbReference type="Proteomes" id="UP001211065">
    <property type="component" value="Unassembled WGS sequence"/>
</dbReference>
<feature type="active site" description="Proton acceptor" evidence="4">
    <location>
        <position position="348"/>
    </location>
</feature>
<feature type="active site" description="Nucleophile" evidence="4">
    <location>
        <position position="165"/>
    </location>
</feature>
<dbReference type="SUPFAM" id="SSF53474">
    <property type="entry name" value="alpha/beta-Hydrolases"/>
    <property type="match status" value="1"/>
</dbReference>
<dbReference type="PRINTS" id="PR00412">
    <property type="entry name" value="EPOXHYDRLASE"/>
</dbReference>
<evidence type="ECO:0000259" key="5">
    <source>
        <dbReference type="Pfam" id="PF06441"/>
    </source>
</evidence>
<dbReference type="GO" id="GO:0097176">
    <property type="term" value="P:epoxide metabolic process"/>
    <property type="evidence" value="ECO:0007669"/>
    <property type="project" value="TreeGrafter"/>
</dbReference>
<evidence type="ECO:0000313" key="6">
    <source>
        <dbReference type="EMBL" id="KAJ3216671.1"/>
    </source>
</evidence>
<dbReference type="EMBL" id="JADGJW010000466">
    <property type="protein sequence ID" value="KAJ3216671.1"/>
    <property type="molecule type" value="Genomic_DNA"/>
</dbReference>
<evidence type="ECO:0000256" key="4">
    <source>
        <dbReference type="PIRSR" id="PIRSR001112-1"/>
    </source>
</evidence>
<keyword evidence="3" id="KW-0378">Hydrolase</keyword>
<dbReference type="InterPro" id="IPR029058">
    <property type="entry name" value="AB_hydrolase_fold"/>
</dbReference>
<sequence length="377" mass="43434">MIEKFSVSFHKGDIDKLKLKLDLTEFPDELTNTKTHYRLNYHKGLIEKWKKFNFKNFESKLNDFDNFYFHFNNNIKVHFILKKSSTKDSKVLLLIHGWPGSYLEYGKVINPLNELGYTVVVPSLIGFGFSSIPTERGYNIEKNAIILNSLMLELGFKEYYAQAGDWGSYVVRTLGHRYPENCTAVHINFLMPNNLNKIIRNNKSKKHLLSNLSDLDKIGLSKLDNFAKKGRAYFKIQAEKPERLSFALSDSPSGLIGWIGDTTMGASRFRVTEDDLIENATLYWLTRTIASSIRLYSEERYVQYPEPGFVKVPSGITIFPDEMAYIPLSWAKEYLNVVSYSYAKKGGHFPQLEYPEIYIAEIHNFFSKFGGKPASKI</sequence>
<comment type="similarity">
    <text evidence="1">Belongs to the peptidase S33 family.</text>
</comment>
<dbReference type="InterPro" id="IPR000639">
    <property type="entry name" value="Epox_hydrolase-like"/>
</dbReference>
<dbReference type="PANTHER" id="PTHR21661:SF35">
    <property type="entry name" value="EPOXIDE HYDROLASE"/>
    <property type="match status" value="1"/>
</dbReference>
<keyword evidence="7" id="KW-1185">Reference proteome</keyword>
<organism evidence="6 7">
    <name type="scientific">Clydaea vesicula</name>
    <dbReference type="NCBI Taxonomy" id="447962"/>
    <lineage>
        <taxon>Eukaryota</taxon>
        <taxon>Fungi</taxon>
        <taxon>Fungi incertae sedis</taxon>
        <taxon>Chytridiomycota</taxon>
        <taxon>Chytridiomycota incertae sedis</taxon>
        <taxon>Chytridiomycetes</taxon>
        <taxon>Lobulomycetales</taxon>
        <taxon>Lobulomycetaceae</taxon>
        <taxon>Clydaea</taxon>
    </lineage>
</organism>
<dbReference type="Pfam" id="PF06441">
    <property type="entry name" value="EHN"/>
    <property type="match status" value="1"/>
</dbReference>
<name>A0AAD5U144_9FUNG</name>
<evidence type="ECO:0000256" key="3">
    <source>
        <dbReference type="ARBA" id="ARBA00022801"/>
    </source>
</evidence>
<reference evidence="6" key="1">
    <citation type="submission" date="2020-05" db="EMBL/GenBank/DDBJ databases">
        <title>Phylogenomic resolution of chytrid fungi.</title>
        <authorList>
            <person name="Stajich J.E."/>
            <person name="Amses K."/>
            <person name="Simmons R."/>
            <person name="Seto K."/>
            <person name="Myers J."/>
            <person name="Bonds A."/>
            <person name="Quandt C.A."/>
            <person name="Barry K."/>
            <person name="Liu P."/>
            <person name="Grigoriev I."/>
            <person name="Longcore J.E."/>
            <person name="James T.Y."/>
        </authorList>
    </citation>
    <scope>NUCLEOTIDE SEQUENCE</scope>
    <source>
        <strain evidence="6">JEL0476</strain>
    </source>
</reference>
<dbReference type="GO" id="GO:0004301">
    <property type="term" value="F:epoxide hydrolase activity"/>
    <property type="evidence" value="ECO:0007669"/>
    <property type="project" value="TreeGrafter"/>
</dbReference>
<dbReference type="InterPro" id="IPR010497">
    <property type="entry name" value="Epoxide_hydro_N"/>
</dbReference>
<evidence type="ECO:0000256" key="1">
    <source>
        <dbReference type="ARBA" id="ARBA00010088"/>
    </source>
</evidence>
<comment type="caution">
    <text evidence="6">The sequence shown here is derived from an EMBL/GenBank/DDBJ whole genome shotgun (WGS) entry which is preliminary data.</text>
</comment>
<dbReference type="InterPro" id="IPR016292">
    <property type="entry name" value="Epoxide_hydrolase"/>
</dbReference>
<dbReference type="PIRSF" id="PIRSF001112">
    <property type="entry name" value="Epoxide_hydrolase"/>
    <property type="match status" value="1"/>
</dbReference>
<feature type="domain" description="Epoxide hydrolase N-terminal" evidence="5">
    <location>
        <begin position="2"/>
        <end position="105"/>
    </location>
</feature>
<gene>
    <name evidence="6" type="ORF">HK099_005779</name>
</gene>
<evidence type="ECO:0000256" key="2">
    <source>
        <dbReference type="ARBA" id="ARBA00022797"/>
    </source>
</evidence>
<dbReference type="PANTHER" id="PTHR21661">
    <property type="entry name" value="EPOXIDE HYDROLASE 1-RELATED"/>
    <property type="match status" value="1"/>
</dbReference>
<dbReference type="Gene3D" id="3.40.50.1820">
    <property type="entry name" value="alpha/beta hydrolase"/>
    <property type="match status" value="1"/>
</dbReference>
<dbReference type="AlphaFoldDB" id="A0AAD5U144"/>
<feature type="active site" description="Proton donor" evidence="4">
    <location>
        <position position="296"/>
    </location>
</feature>
<protein>
    <recommendedName>
        <fullName evidence="5">Epoxide hydrolase N-terminal domain-containing protein</fullName>
    </recommendedName>
</protein>
<proteinExistence type="inferred from homology"/>
<keyword evidence="2" id="KW-0058">Aromatic hydrocarbons catabolism</keyword>
<evidence type="ECO:0000313" key="7">
    <source>
        <dbReference type="Proteomes" id="UP001211065"/>
    </source>
</evidence>